<name>A0ABR3Z7C3_9PEZI</name>
<dbReference type="PANTHER" id="PTHR43190:SF3">
    <property type="entry name" value="N-ACETYL-D-GLUCOSAMINE KINASE"/>
    <property type="match status" value="1"/>
</dbReference>
<dbReference type="InterPro" id="IPR043129">
    <property type="entry name" value="ATPase_NBD"/>
</dbReference>
<dbReference type="CDD" id="cd24007">
    <property type="entry name" value="ASKHA_NBD_eukNAGK-like"/>
    <property type="match status" value="1"/>
</dbReference>
<reference evidence="6 7" key="1">
    <citation type="journal article" date="2024" name="IMA Fungus">
        <title>IMA Genome - F19 : A genome assembly and annotation guide to empower mycologists, including annotated draft genome sequences of Ceratocystis pirilliformis, Diaporthe australafricana, Fusarium ophioides, Paecilomyces lecythidis, and Sporothrix stenoceras.</title>
        <authorList>
            <person name="Aylward J."/>
            <person name="Wilson A.M."/>
            <person name="Visagie C.M."/>
            <person name="Spraker J."/>
            <person name="Barnes I."/>
            <person name="Buitendag C."/>
            <person name="Ceriani C."/>
            <person name="Del Mar Angel L."/>
            <person name="du Plessis D."/>
            <person name="Fuchs T."/>
            <person name="Gasser K."/>
            <person name="Kramer D."/>
            <person name="Li W."/>
            <person name="Munsamy K."/>
            <person name="Piso A."/>
            <person name="Price J.L."/>
            <person name="Sonnekus B."/>
            <person name="Thomas C."/>
            <person name="van der Nest A."/>
            <person name="van Dijk A."/>
            <person name="van Heerden A."/>
            <person name="van Vuuren N."/>
            <person name="Yilmaz N."/>
            <person name="Duong T.A."/>
            <person name="van der Merwe N.A."/>
            <person name="Wingfield M.J."/>
            <person name="Wingfield B.D."/>
        </authorList>
    </citation>
    <scope>NUCLEOTIDE SEQUENCE [LARGE SCALE GENOMIC DNA]</scope>
    <source>
        <strain evidence="6 7">CMW 5346</strain>
    </source>
</reference>
<dbReference type="EC" id="2.7.1.59" evidence="2"/>
<organism evidence="6 7">
    <name type="scientific">Sporothrix stenoceras</name>
    <dbReference type="NCBI Taxonomy" id="5173"/>
    <lineage>
        <taxon>Eukaryota</taxon>
        <taxon>Fungi</taxon>
        <taxon>Dikarya</taxon>
        <taxon>Ascomycota</taxon>
        <taxon>Pezizomycotina</taxon>
        <taxon>Sordariomycetes</taxon>
        <taxon>Sordariomycetidae</taxon>
        <taxon>Ophiostomatales</taxon>
        <taxon>Ophiostomataceae</taxon>
        <taxon>Sporothrix</taxon>
    </lineage>
</organism>
<dbReference type="PANTHER" id="PTHR43190">
    <property type="entry name" value="N-ACETYL-D-GLUCOSAMINE KINASE"/>
    <property type="match status" value="1"/>
</dbReference>
<gene>
    <name evidence="6" type="ORF">Sste5346_004842</name>
</gene>
<accession>A0ABR3Z7C3</accession>
<evidence type="ECO:0000256" key="2">
    <source>
        <dbReference type="ARBA" id="ARBA00012122"/>
    </source>
</evidence>
<dbReference type="Gene3D" id="3.30.420.40">
    <property type="match status" value="2"/>
</dbReference>
<sequence length="363" mass="38397">MSTTSPSAPYYSLCVDGGGSKCTAVLISSDGTTLTGEEGPCNPSTIGLEATVQVIQSAIYLALAQDTLPQHFSGIASLNIASAWIGVAGYDRPTLAPAINEAIEKLLGLTLGPRLRITADIDLLAVNAAQWNAESAIVLVAGTGSVAMSYGKAKGSKDDDTLVRTGRVGGWGPLLGDDGSGFAIGREALRVALRTSDTLQSTEGDYMTDDVEMPTLSRTVLDYFRQERQQDGGADFHPHDLLSSILTSTTTSTTSTSPSPTKTIAHAARLVLDLAEKDGQARLILHKGAASLADLVVELATIKKLDPSKTALIMAGGLLNHTLYNRMVRHKLEEIKLDFRWTTQVQSPALEGAMYLAGRRIGV</sequence>
<protein>
    <recommendedName>
        <fullName evidence="3">N-acetyl-D-glucosamine kinase</fullName>
        <ecNumber evidence="2">2.7.1.59</ecNumber>
    </recommendedName>
    <alternativeName>
        <fullName evidence="4">GlcNAc kinase</fullName>
    </alternativeName>
</protein>
<dbReference type="InterPro" id="IPR052519">
    <property type="entry name" value="Euk-type_GlcNAc_Kinase"/>
</dbReference>
<comment type="similarity">
    <text evidence="1">Belongs to the eukaryotic-type N-acetylglucosamine kinase family.</text>
</comment>
<proteinExistence type="inferred from homology"/>
<keyword evidence="7" id="KW-1185">Reference proteome</keyword>
<dbReference type="InterPro" id="IPR002731">
    <property type="entry name" value="ATPase_BadF"/>
</dbReference>
<comment type="caution">
    <text evidence="6">The sequence shown here is derived from an EMBL/GenBank/DDBJ whole genome shotgun (WGS) entry which is preliminary data.</text>
</comment>
<evidence type="ECO:0000256" key="3">
    <source>
        <dbReference type="ARBA" id="ARBA00014974"/>
    </source>
</evidence>
<evidence type="ECO:0000313" key="6">
    <source>
        <dbReference type="EMBL" id="KAL1896102.1"/>
    </source>
</evidence>
<dbReference type="SUPFAM" id="SSF53067">
    <property type="entry name" value="Actin-like ATPase domain"/>
    <property type="match status" value="2"/>
</dbReference>
<dbReference type="Proteomes" id="UP001583186">
    <property type="component" value="Unassembled WGS sequence"/>
</dbReference>
<feature type="domain" description="ATPase BadF/BadG/BcrA/BcrD type" evidence="5">
    <location>
        <begin position="15"/>
        <end position="354"/>
    </location>
</feature>
<dbReference type="EMBL" id="JAWCUI010000024">
    <property type="protein sequence ID" value="KAL1896102.1"/>
    <property type="molecule type" value="Genomic_DNA"/>
</dbReference>
<dbReference type="Pfam" id="PF01869">
    <property type="entry name" value="BcrAD_BadFG"/>
    <property type="match status" value="1"/>
</dbReference>
<evidence type="ECO:0000256" key="1">
    <source>
        <dbReference type="ARBA" id="ARBA00006198"/>
    </source>
</evidence>
<evidence type="ECO:0000259" key="5">
    <source>
        <dbReference type="Pfam" id="PF01869"/>
    </source>
</evidence>
<evidence type="ECO:0000256" key="4">
    <source>
        <dbReference type="ARBA" id="ARBA00031123"/>
    </source>
</evidence>
<evidence type="ECO:0000313" key="7">
    <source>
        <dbReference type="Proteomes" id="UP001583186"/>
    </source>
</evidence>